<organism evidence="1 2">
    <name type="scientific">Robiginitalea marina</name>
    <dbReference type="NCBI Taxonomy" id="2954105"/>
    <lineage>
        <taxon>Bacteria</taxon>
        <taxon>Pseudomonadati</taxon>
        <taxon>Bacteroidota</taxon>
        <taxon>Flavobacteriia</taxon>
        <taxon>Flavobacteriales</taxon>
        <taxon>Flavobacteriaceae</taxon>
        <taxon>Robiginitalea</taxon>
    </lineage>
</organism>
<gene>
    <name evidence="1" type="ORF">NG653_11835</name>
</gene>
<reference evidence="1 2" key="1">
    <citation type="submission" date="2022-06" db="EMBL/GenBank/DDBJ databases">
        <authorList>
            <person name="Xuan X."/>
        </authorList>
    </citation>
    <scope>NUCLEOTIDE SEQUENCE [LARGE SCALE GENOMIC DNA]</scope>
    <source>
        <strain evidence="1 2">2V75</strain>
    </source>
</reference>
<evidence type="ECO:0000313" key="1">
    <source>
        <dbReference type="EMBL" id="MCO5725549.1"/>
    </source>
</evidence>
<keyword evidence="2" id="KW-1185">Reference proteome</keyword>
<evidence type="ECO:0000313" key="2">
    <source>
        <dbReference type="Proteomes" id="UP001206312"/>
    </source>
</evidence>
<protein>
    <submittedName>
        <fullName evidence="1">Uncharacterized protein</fullName>
    </submittedName>
</protein>
<accession>A0ABT1B0Q9</accession>
<proteinExistence type="predicted"/>
<dbReference type="RefSeq" id="WP_252741920.1">
    <property type="nucleotide sequence ID" value="NZ_JAMXIB010000010.1"/>
</dbReference>
<comment type="caution">
    <text evidence="1">The sequence shown here is derived from an EMBL/GenBank/DDBJ whole genome shotgun (WGS) entry which is preliminary data.</text>
</comment>
<dbReference type="Proteomes" id="UP001206312">
    <property type="component" value="Unassembled WGS sequence"/>
</dbReference>
<sequence>MKKVVLAFALVALMGCSKDDGPQYEEETCLFCTKFETVYTYVPNRLNYTSGPEVVYEDCGVPGDNNRPIEGSGYIPEFYVYEGIVYFSEIGVIDAASRGTDNRVYKYVISCIERTFYE</sequence>
<name>A0ABT1B0Q9_9FLAO</name>
<dbReference type="EMBL" id="JAMXIB010000010">
    <property type="protein sequence ID" value="MCO5725549.1"/>
    <property type="molecule type" value="Genomic_DNA"/>
</dbReference>
<dbReference type="PROSITE" id="PS51257">
    <property type="entry name" value="PROKAR_LIPOPROTEIN"/>
    <property type="match status" value="1"/>
</dbReference>